<evidence type="ECO:0000256" key="3">
    <source>
        <dbReference type="ARBA" id="ARBA00022692"/>
    </source>
</evidence>
<organism evidence="11 12">
    <name type="scientific">Patella caerulea</name>
    <name type="common">Rayed Mediterranean limpet</name>
    <dbReference type="NCBI Taxonomy" id="87958"/>
    <lineage>
        <taxon>Eukaryota</taxon>
        <taxon>Metazoa</taxon>
        <taxon>Spiralia</taxon>
        <taxon>Lophotrochozoa</taxon>
        <taxon>Mollusca</taxon>
        <taxon>Gastropoda</taxon>
        <taxon>Patellogastropoda</taxon>
        <taxon>Patelloidea</taxon>
        <taxon>Patellidae</taxon>
        <taxon>Patella</taxon>
    </lineage>
</organism>
<evidence type="ECO:0000256" key="2">
    <source>
        <dbReference type="ARBA" id="ARBA00022448"/>
    </source>
</evidence>
<comment type="subcellular location">
    <subcellularLocation>
        <location evidence="1">Endomembrane system</location>
    </subcellularLocation>
</comment>
<accession>A0AAN8G1N3</accession>
<keyword evidence="3 8" id="KW-0812">Transmembrane</keyword>
<evidence type="ECO:0000256" key="7">
    <source>
        <dbReference type="ARBA" id="ARBA00023157"/>
    </source>
</evidence>
<feature type="chain" id="PRO_5042829199" description="MRH domain-containing protein" evidence="9">
    <location>
        <begin position="25"/>
        <end position="279"/>
    </location>
</feature>
<protein>
    <recommendedName>
        <fullName evidence="10">MRH domain-containing protein</fullName>
    </recommendedName>
</protein>
<evidence type="ECO:0000256" key="6">
    <source>
        <dbReference type="ARBA" id="ARBA00023136"/>
    </source>
</evidence>
<evidence type="ECO:0000259" key="10">
    <source>
        <dbReference type="PROSITE" id="PS51914"/>
    </source>
</evidence>
<dbReference type="PROSITE" id="PS51914">
    <property type="entry name" value="MRH"/>
    <property type="match status" value="1"/>
</dbReference>
<feature type="transmembrane region" description="Helical" evidence="8">
    <location>
        <begin position="221"/>
        <end position="247"/>
    </location>
</feature>
<dbReference type="Gene3D" id="2.70.130.10">
    <property type="entry name" value="Mannose-6-phosphate receptor binding domain"/>
    <property type="match status" value="1"/>
</dbReference>
<evidence type="ECO:0000313" key="12">
    <source>
        <dbReference type="Proteomes" id="UP001347796"/>
    </source>
</evidence>
<sequence length="279" mass="30470">MASLNTLFVFCISLSGTITIFSDAITLKPCMFNSTCSCNNADGYIDLHPIANNNNTPHFSNVTDGYNHVYSFNPCYGFDEGSVCQNAAICQLDTTANKYNVIGYADTVRSVSSSMYGLMFKYSSTTDMPQPSRNRTAYVVLVCDATKEGELQFVQEDPVNEFYFYLYSTHACAIPPAPTSPGAATRTFWTPPPPPVRTTAGPPTTPSPTSLPVIFSQKAEVVLMLCILIVLIILCGLVILSVCVFSARLKSTNNEKAELGQSANYGTKDETKIRLKTDF</sequence>
<dbReference type="AlphaFoldDB" id="A0AAN8G1N3"/>
<dbReference type="GO" id="GO:0005802">
    <property type="term" value="C:trans-Golgi network"/>
    <property type="evidence" value="ECO:0007669"/>
    <property type="project" value="TreeGrafter"/>
</dbReference>
<dbReference type="Proteomes" id="UP001347796">
    <property type="component" value="Unassembled WGS sequence"/>
</dbReference>
<evidence type="ECO:0000256" key="1">
    <source>
        <dbReference type="ARBA" id="ARBA00004308"/>
    </source>
</evidence>
<dbReference type="InterPro" id="IPR044865">
    <property type="entry name" value="MRH_dom"/>
</dbReference>
<reference evidence="11 12" key="1">
    <citation type="submission" date="2024-01" db="EMBL/GenBank/DDBJ databases">
        <title>The genome of the rayed Mediterranean limpet Patella caerulea (Linnaeus, 1758).</title>
        <authorList>
            <person name="Anh-Thu Weber A."/>
            <person name="Halstead-Nussloch G."/>
        </authorList>
    </citation>
    <scope>NUCLEOTIDE SEQUENCE [LARGE SCALE GENOMIC DNA]</scope>
    <source>
        <strain evidence="11">AATW-2023a</strain>
        <tissue evidence="11">Whole specimen</tissue>
    </source>
</reference>
<evidence type="ECO:0000256" key="9">
    <source>
        <dbReference type="SAM" id="SignalP"/>
    </source>
</evidence>
<feature type="signal peptide" evidence="9">
    <location>
        <begin position="1"/>
        <end position="24"/>
    </location>
</feature>
<dbReference type="GO" id="GO:0010008">
    <property type="term" value="C:endosome membrane"/>
    <property type="evidence" value="ECO:0007669"/>
    <property type="project" value="UniProtKB-SubCell"/>
</dbReference>
<comment type="caution">
    <text evidence="11">The sequence shown here is derived from an EMBL/GenBank/DDBJ whole genome shotgun (WGS) entry which is preliminary data.</text>
</comment>
<gene>
    <name evidence="11" type="ORF">SNE40_022870</name>
</gene>
<keyword evidence="5 8" id="KW-1133">Transmembrane helix</keyword>
<dbReference type="PANTHER" id="PTHR15071">
    <property type="entry name" value="MANNOSE-6-PHOSPHATE RECEPTOR FAMILY MEMBER"/>
    <property type="match status" value="1"/>
</dbReference>
<dbReference type="EMBL" id="JAZGQO010000021">
    <property type="protein sequence ID" value="KAK6166103.1"/>
    <property type="molecule type" value="Genomic_DNA"/>
</dbReference>
<dbReference type="PANTHER" id="PTHR15071:SF0">
    <property type="entry name" value="MANNOSE 6-PHOSPHATE RECEPTOR-LIKE PROTEIN 1"/>
    <property type="match status" value="1"/>
</dbReference>
<dbReference type="InterPro" id="IPR009011">
    <property type="entry name" value="Man6P_isomerase_rcpt-bd_dom_sf"/>
</dbReference>
<feature type="domain" description="MRH" evidence="10">
    <location>
        <begin position="34"/>
        <end position="174"/>
    </location>
</feature>
<evidence type="ECO:0000256" key="8">
    <source>
        <dbReference type="SAM" id="Phobius"/>
    </source>
</evidence>
<dbReference type="SUPFAM" id="SSF50911">
    <property type="entry name" value="Mannose 6-phosphate receptor domain"/>
    <property type="match status" value="1"/>
</dbReference>
<evidence type="ECO:0000256" key="4">
    <source>
        <dbReference type="ARBA" id="ARBA00022729"/>
    </source>
</evidence>
<keyword evidence="12" id="KW-1185">Reference proteome</keyword>
<keyword evidence="7" id="KW-1015">Disulfide bond</keyword>
<evidence type="ECO:0000256" key="5">
    <source>
        <dbReference type="ARBA" id="ARBA00022989"/>
    </source>
</evidence>
<proteinExistence type="predicted"/>
<keyword evidence="6 8" id="KW-0472">Membrane</keyword>
<dbReference type="GO" id="GO:0000139">
    <property type="term" value="C:Golgi membrane"/>
    <property type="evidence" value="ECO:0007669"/>
    <property type="project" value="UniProtKB-SubCell"/>
</dbReference>
<keyword evidence="4 9" id="KW-0732">Signal</keyword>
<keyword evidence="2" id="KW-0813">Transport</keyword>
<name>A0AAN8G1N3_PATCE</name>
<evidence type="ECO:0000313" key="11">
    <source>
        <dbReference type="EMBL" id="KAK6166103.1"/>
    </source>
</evidence>